<dbReference type="InterPro" id="IPR035896">
    <property type="entry name" value="AN1-like_Znf"/>
</dbReference>
<feature type="compositionally biased region" description="Basic residues" evidence="7">
    <location>
        <begin position="20"/>
        <end position="36"/>
    </location>
</feature>
<dbReference type="PANTHER" id="PTHR10634:SF149">
    <property type="entry name" value="AN1-TYPE DOMAIN-CONTAINING PROTEIN-RELATED"/>
    <property type="match status" value="1"/>
</dbReference>
<dbReference type="Gene3D" id="1.20.5.4770">
    <property type="match status" value="1"/>
</dbReference>
<dbReference type="SMART" id="SM00259">
    <property type="entry name" value="ZnF_A20"/>
    <property type="match status" value="1"/>
</dbReference>
<accession>A0AAJ7U8G7</accession>
<dbReference type="PANTHER" id="PTHR10634">
    <property type="entry name" value="AN1-TYPE ZINC FINGER PROTEIN"/>
    <property type="match status" value="1"/>
</dbReference>
<dbReference type="SUPFAM" id="SSF118310">
    <property type="entry name" value="AN1-like Zinc finger"/>
    <property type="match status" value="1"/>
</dbReference>
<gene>
    <name evidence="11" type="primary">LOC116954990</name>
</gene>
<dbReference type="Gene3D" id="4.10.1110.10">
    <property type="entry name" value="AN1-like Zinc finger"/>
    <property type="match status" value="1"/>
</dbReference>
<proteinExistence type="predicted"/>
<keyword evidence="1" id="KW-0597">Phosphoprotein</keyword>
<keyword evidence="4" id="KW-0862">Zinc</keyword>
<dbReference type="InterPro" id="IPR002653">
    <property type="entry name" value="Znf_A20"/>
</dbReference>
<dbReference type="GeneID" id="116954990"/>
<feature type="domain" description="A20-type" evidence="8">
    <location>
        <begin position="46"/>
        <end position="80"/>
    </location>
</feature>
<dbReference type="Proteomes" id="UP001318040">
    <property type="component" value="Chromosome 57"/>
</dbReference>
<evidence type="ECO:0000256" key="6">
    <source>
        <dbReference type="PROSITE-ProRule" id="PRU00449"/>
    </source>
</evidence>
<dbReference type="GO" id="GO:0003677">
    <property type="term" value="F:DNA binding"/>
    <property type="evidence" value="ECO:0007669"/>
    <property type="project" value="InterPro"/>
</dbReference>
<feature type="region of interest" description="Disordered" evidence="7">
    <location>
        <begin position="16"/>
        <end position="39"/>
    </location>
</feature>
<dbReference type="PROSITE" id="PS51039">
    <property type="entry name" value="ZF_AN1"/>
    <property type="match status" value="1"/>
</dbReference>
<dbReference type="RefSeq" id="XP_032831793.1">
    <property type="nucleotide sequence ID" value="XM_032975902.1"/>
</dbReference>
<evidence type="ECO:0000313" key="11">
    <source>
        <dbReference type="RefSeq" id="XP_032831793.1"/>
    </source>
</evidence>
<keyword evidence="3 6" id="KW-0863">Zinc-finger</keyword>
<dbReference type="KEGG" id="pmrn:116954990"/>
<evidence type="ECO:0000256" key="7">
    <source>
        <dbReference type="SAM" id="MobiDB-lite"/>
    </source>
</evidence>
<evidence type="ECO:0000259" key="9">
    <source>
        <dbReference type="PROSITE" id="PS51039"/>
    </source>
</evidence>
<name>A0AAJ7U8G7_PETMA</name>
<feature type="compositionally biased region" description="Polar residues" evidence="7">
    <location>
        <begin position="192"/>
        <end position="201"/>
    </location>
</feature>
<feature type="region of interest" description="Disordered" evidence="7">
    <location>
        <begin position="262"/>
        <end position="283"/>
    </location>
</feature>
<feature type="region of interest" description="Disordered" evidence="7">
    <location>
        <begin position="186"/>
        <end position="227"/>
    </location>
</feature>
<dbReference type="AlphaFoldDB" id="A0AAJ7U8G7"/>
<keyword evidence="2" id="KW-0479">Metal-binding</keyword>
<feature type="compositionally biased region" description="Low complexity" evidence="7">
    <location>
        <begin position="125"/>
        <end position="137"/>
    </location>
</feature>
<evidence type="ECO:0000313" key="10">
    <source>
        <dbReference type="Proteomes" id="UP001318040"/>
    </source>
</evidence>
<dbReference type="Pfam" id="PF01754">
    <property type="entry name" value="zf-A20"/>
    <property type="match status" value="1"/>
</dbReference>
<evidence type="ECO:0000256" key="5">
    <source>
        <dbReference type="ARBA" id="ARBA00022990"/>
    </source>
</evidence>
<feature type="compositionally biased region" description="Low complexity" evidence="7">
    <location>
        <begin position="206"/>
        <end position="227"/>
    </location>
</feature>
<feature type="domain" description="AN1-type" evidence="9">
    <location>
        <begin position="279"/>
        <end position="326"/>
    </location>
</feature>
<dbReference type="Pfam" id="PF01428">
    <property type="entry name" value="zf-AN1"/>
    <property type="match status" value="1"/>
</dbReference>
<dbReference type="InterPro" id="IPR050652">
    <property type="entry name" value="AN1_A20_ZnFinger"/>
</dbReference>
<evidence type="ECO:0000256" key="1">
    <source>
        <dbReference type="ARBA" id="ARBA00022553"/>
    </source>
</evidence>
<evidence type="ECO:0000256" key="2">
    <source>
        <dbReference type="ARBA" id="ARBA00022723"/>
    </source>
</evidence>
<sequence>MLHIFGSSSLCLYSDQGGRVHTKPPRHKSGGSRAARRAMAQEANRSQGPMLCTMGCGFYGNPRTNGMCSVCYKEHLQRQNAGGRLSPTATSPGNSGAVAVAQAAADSLASSTATVAVAAAVSSPSSVAPATSGSASPLPAPSPSPSSTSLSSAAAAVAAAATAASSAVMTGTAMATANMMATAARGEGSPAVMSTPQQEPSQAEAPSPGVFGSPSSPITSQPSPVSSRMTAMTLVADGEDVVTTDQPVAAATSADLSACTLGDLDGAEGSPDSADKPRQQKKNRCHTCRKKVGLTAGFECRCGNLFCGLHRYSDKHECSYDYKSEAAEKIRKENPIVVSEKIQKI</sequence>
<dbReference type="GO" id="GO:0008270">
    <property type="term" value="F:zinc ion binding"/>
    <property type="evidence" value="ECO:0007669"/>
    <property type="project" value="UniProtKB-KW"/>
</dbReference>
<reference evidence="11" key="1">
    <citation type="submission" date="2025-08" db="UniProtKB">
        <authorList>
            <consortium name="RefSeq"/>
        </authorList>
    </citation>
    <scope>IDENTIFICATION</scope>
    <source>
        <tissue evidence="11">Sperm</tissue>
    </source>
</reference>
<keyword evidence="5" id="KW-0007">Acetylation</keyword>
<evidence type="ECO:0000259" key="8">
    <source>
        <dbReference type="PROSITE" id="PS51036"/>
    </source>
</evidence>
<dbReference type="SUPFAM" id="SSF57716">
    <property type="entry name" value="Glucocorticoid receptor-like (DNA-binding domain)"/>
    <property type="match status" value="1"/>
</dbReference>
<organism evidence="10 11">
    <name type="scientific">Petromyzon marinus</name>
    <name type="common">Sea lamprey</name>
    <dbReference type="NCBI Taxonomy" id="7757"/>
    <lineage>
        <taxon>Eukaryota</taxon>
        <taxon>Metazoa</taxon>
        <taxon>Chordata</taxon>
        <taxon>Craniata</taxon>
        <taxon>Vertebrata</taxon>
        <taxon>Cyclostomata</taxon>
        <taxon>Hyperoartia</taxon>
        <taxon>Petromyzontiformes</taxon>
        <taxon>Petromyzontidae</taxon>
        <taxon>Petromyzon</taxon>
    </lineage>
</organism>
<protein>
    <submittedName>
        <fullName evidence="11">AN1-type zinc finger protein 6-like isoform X1</fullName>
    </submittedName>
</protein>
<evidence type="ECO:0000256" key="3">
    <source>
        <dbReference type="ARBA" id="ARBA00022771"/>
    </source>
</evidence>
<feature type="region of interest" description="Disordered" evidence="7">
    <location>
        <begin position="125"/>
        <end position="149"/>
    </location>
</feature>
<dbReference type="PROSITE" id="PS51036">
    <property type="entry name" value="ZF_A20"/>
    <property type="match status" value="1"/>
</dbReference>
<keyword evidence="10" id="KW-1185">Reference proteome</keyword>
<dbReference type="InterPro" id="IPR000058">
    <property type="entry name" value="Znf_AN1"/>
</dbReference>
<dbReference type="FunFam" id="1.20.5.4770:FF:000001">
    <property type="entry name" value="Zinc finger AN1-type containing 6"/>
    <property type="match status" value="1"/>
</dbReference>
<dbReference type="FunFam" id="4.10.1110.10:FF:000001">
    <property type="entry name" value="Zinc finger AN1-type containing 6"/>
    <property type="match status" value="1"/>
</dbReference>
<dbReference type="SMART" id="SM00154">
    <property type="entry name" value="ZnF_AN1"/>
    <property type="match status" value="1"/>
</dbReference>
<evidence type="ECO:0000256" key="4">
    <source>
        <dbReference type="ARBA" id="ARBA00022833"/>
    </source>
</evidence>